<evidence type="ECO:0000256" key="4">
    <source>
        <dbReference type="ARBA" id="ARBA00022801"/>
    </source>
</evidence>
<reference evidence="8" key="2">
    <citation type="submission" date="2020-10" db="UniProtKB">
        <authorList>
            <consortium name="WormBaseParasite"/>
        </authorList>
    </citation>
    <scope>IDENTIFICATION</scope>
</reference>
<sequence length="286" mass="31703">MERLIELPQGKLNHVLDKLRWIKSPAEVELMRATCQIGSAAMNATIKESRAVPNEAFISGRLEYEYRRRGAAGSAYVPVVAAGERANTIHYIDGDQDIKPNDCVLVDAGCDLDGYVSDISRSFPVSGTFTDAQKTLYDALNAVHGECLNLVMERRPLKLNELYFFMLRRMAHHFAAAKIFTAGVTTEEALNVCDDLCPHHISHYLGLDVHDTFGVSRSIELPPGVVITVEPGVYIRHGLHQVHHEFHGIGYRIEDDVLITKTGAEVLTVSAVRCSSEIEKLMASTE</sequence>
<dbReference type="GO" id="GO:0004177">
    <property type="term" value="F:aminopeptidase activity"/>
    <property type="evidence" value="ECO:0007669"/>
    <property type="project" value="TreeGrafter"/>
</dbReference>
<dbReference type="AlphaFoldDB" id="A0A7E4WD97"/>
<feature type="domain" description="Peptidase M24" evidence="6">
    <location>
        <begin position="29"/>
        <end position="261"/>
    </location>
</feature>
<evidence type="ECO:0000256" key="1">
    <source>
        <dbReference type="ARBA" id="ARBA00001936"/>
    </source>
</evidence>
<organism evidence="7 8">
    <name type="scientific">Panagrellus redivivus</name>
    <name type="common">Microworm</name>
    <dbReference type="NCBI Taxonomy" id="6233"/>
    <lineage>
        <taxon>Eukaryota</taxon>
        <taxon>Metazoa</taxon>
        <taxon>Ecdysozoa</taxon>
        <taxon>Nematoda</taxon>
        <taxon>Chromadorea</taxon>
        <taxon>Rhabditida</taxon>
        <taxon>Tylenchina</taxon>
        <taxon>Panagrolaimomorpha</taxon>
        <taxon>Panagrolaimoidea</taxon>
        <taxon>Panagrolaimidae</taxon>
        <taxon>Panagrellus</taxon>
    </lineage>
</organism>
<dbReference type="GO" id="GO:0005739">
    <property type="term" value="C:mitochondrion"/>
    <property type="evidence" value="ECO:0007669"/>
    <property type="project" value="TreeGrafter"/>
</dbReference>
<dbReference type="PANTHER" id="PTHR43226:SF4">
    <property type="entry name" value="XAA-PRO AMINOPEPTIDASE 3"/>
    <property type="match status" value="1"/>
</dbReference>
<dbReference type="InterPro" id="IPR000994">
    <property type="entry name" value="Pept_M24"/>
</dbReference>
<dbReference type="GO" id="GO:0046872">
    <property type="term" value="F:metal ion binding"/>
    <property type="evidence" value="ECO:0007669"/>
    <property type="project" value="UniProtKB-KW"/>
</dbReference>
<keyword evidence="5" id="KW-0464">Manganese</keyword>
<accession>A0A7E4WD97</accession>
<evidence type="ECO:0000256" key="2">
    <source>
        <dbReference type="ARBA" id="ARBA00008766"/>
    </source>
</evidence>
<keyword evidence="7" id="KW-1185">Reference proteome</keyword>
<dbReference type="PANTHER" id="PTHR43226">
    <property type="entry name" value="XAA-PRO AMINOPEPTIDASE 3"/>
    <property type="match status" value="1"/>
</dbReference>
<dbReference type="InterPro" id="IPR036005">
    <property type="entry name" value="Creatinase/aminopeptidase-like"/>
</dbReference>
<comment type="cofactor">
    <cofactor evidence="1">
        <name>Mn(2+)</name>
        <dbReference type="ChEBI" id="CHEBI:29035"/>
    </cofactor>
</comment>
<dbReference type="Proteomes" id="UP000492821">
    <property type="component" value="Unassembled WGS sequence"/>
</dbReference>
<keyword evidence="3" id="KW-0479">Metal-binding</keyword>
<evidence type="ECO:0000256" key="5">
    <source>
        <dbReference type="ARBA" id="ARBA00023211"/>
    </source>
</evidence>
<evidence type="ECO:0000313" key="8">
    <source>
        <dbReference type="WBParaSite" id="Pan_g9305.t1"/>
    </source>
</evidence>
<evidence type="ECO:0000256" key="3">
    <source>
        <dbReference type="ARBA" id="ARBA00022723"/>
    </source>
</evidence>
<dbReference type="WBParaSite" id="Pan_g9305.t1">
    <property type="protein sequence ID" value="Pan_g9305.t1"/>
    <property type="gene ID" value="Pan_g9305"/>
</dbReference>
<reference evidence="7" key="1">
    <citation type="journal article" date="2013" name="Genetics">
        <title>The draft genome and transcriptome of Panagrellus redivivus are shaped by the harsh demands of a free-living lifestyle.</title>
        <authorList>
            <person name="Srinivasan J."/>
            <person name="Dillman A.R."/>
            <person name="Macchietto M.G."/>
            <person name="Heikkinen L."/>
            <person name="Lakso M."/>
            <person name="Fracchia K.M."/>
            <person name="Antoshechkin I."/>
            <person name="Mortazavi A."/>
            <person name="Wong G."/>
            <person name="Sternberg P.W."/>
        </authorList>
    </citation>
    <scope>NUCLEOTIDE SEQUENCE [LARGE SCALE GENOMIC DNA]</scope>
    <source>
        <strain evidence="7">MT8872</strain>
    </source>
</reference>
<proteinExistence type="inferred from homology"/>
<dbReference type="SUPFAM" id="SSF55920">
    <property type="entry name" value="Creatinase/aminopeptidase"/>
    <property type="match status" value="1"/>
</dbReference>
<name>A0A7E4WD97_PANRE</name>
<dbReference type="Gene3D" id="3.90.230.10">
    <property type="entry name" value="Creatinase/methionine aminopeptidase superfamily"/>
    <property type="match status" value="1"/>
</dbReference>
<dbReference type="InterPro" id="IPR052433">
    <property type="entry name" value="X-Pro_dipept-like"/>
</dbReference>
<dbReference type="GO" id="GO:0006508">
    <property type="term" value="P:proteolysis"/>
    <property type="evidence" value="ECO:0007669"/>
    <property type="project" value="TreeGrafter"/>
</dbReference>
<evidence type="ECO:0000259" key="6">
    <source>
        <dbReference type="Pfam" id="PF00557"/>
    </source>
</evidence>
<dbReference type="PRINTS" id="PR00599">
    <property type="entry name" value="MAPEPTIDASE"/>
</dbReference>
<comment type="similarity">
    <text evidence="2">Belongs to the peptidase M24B family.</text>
</comment>
<evidence type="ECO:0000313" key="7">
    <source>
        <dbReference type="Proteomes" id="UP000492821"/>
    </source>
</evidence>
<protein>
    <submittedName>
        <fullName evidence="8">Peptidase_M24 domain-containing protein</fullName>
    </submittedName>
</protein>
<keyword evidence="4" id="KW-0378">Hydrolase</keyword>
<dbReference type="InterPro" id="IPR001714">
    <property type="entry name" value="Pept_M24_MAP"/>
</dbReference>
<dbReference type="Pfam" id="PF00557">
    <property type="entry name" value="Peptidase_M24"/>
    <property type="match status" value="1"/>
</dbReference>